<organism evidence="8 9">
    <name type="scientific">Gordonia jinhuaensis</name>
    <dbReference type="NCBI Taxonomy" id="1517702"/>
    <lineage>
        <taxon>Bacteria</taxon>
        <taxon>Bacillati</taxon>
        <taxon>Actinomycetota</taxon>
        <taxon>Actinomycetes</taxon>
        <taxon>Mycobacteriales</taxon>
        <taxon>Gordoniaceae</taxon>
        <taxon>Gordonia</taxon>
    </lineage>
</organism>
<dbReference type="Pfam" id="PF13378">
    <property type="entry name" value="MR_MLE_C"/>
    <property type="match status" value="1"/>
</dbReference>
<dbReference type="CDD" id="cd03320">
    <property type="entry name" value="OSBS"/>
    <property type="match status" value="1"/>
</dbReference>
<reference evidence="8" key="1">
    <citation type="journal article" date="2014" name="Int. J. Syst. Evol. Microbiol.">
        <title>Complete genome sequence of Corynebacterium casei LMG S-19264T (=DSM 44701T), isolated from a smear-ripened cheese.</title>
        <authorList>
            <consortium name="US DOE Joint Genome Institute (JGI-PGF)"/>
            <person name="Walter F."/>
            <person name="Albersmeier A."/>
            <person name="Kalinowski J."/>
            <person name="Ruckert C."/>
        </authorList>
    </citation>
    <scope>NUCLEOTIDE SEQUENCE</scope>
    <source>
        <strain evidence="8">CGMCC 1.12827</strain>
    </source>
</reference>
<dbReference type="InterPro" id="IPR036849">
    <property type="entry name" value="Enolase-like_C_sf"/>
</dbReference>
<feature type="binding site" evidence="5">
    <location>
        <position position="188"/>
    </location>
    <ligand>
        <name>Mg(2+)</name>
        <dbReference type="ChEBI" id="CHEBI:18420"/>
    </ligand>
</feature>
<dbReference type="GO" id="GO:0009234">
    <property type="term" value="P:menaquinone biosynthetic process"/>
    <property type="evidence" value="ECO:0007669"/>
    <property type="project" value="UniProtKB-UniRule"/>
</dbReference>
<dbReference type="PANTHER" id="PTHR48073:SF2">
    <property type="entry name" value="O-SUCCINYLBENZOATE SYNTHASE"/>
    <property type="match status" value="1"/>
</dbReference>
<comment type="pathway">
    <text evidence="5">Quinol/quinone metabolism; menaquinone biosynthesis.</text>
</comment>
<dbReference type="PANTHER" id="PTHR48073">
    <property type="entry name" value="O-SUCCINYLBENZOATE SYNTHASE-RELATED"/>
    <property type="match status" value="1"/>
</dbReference>
<dbReference type="SUPFAM" id="SSF51604">
    <property type="entry name" value="Enolase C-terminal domain-like"/>
    <property type="match status" value="1"/>
</dbReference>
<sequence>MAVTAFPDRSGKNDGMSSAHPDPTGTDLVLPSVDELLESAMVVALPMRRRFRGITVREAMIFRGPAGWGEFAPFVEYDDSESAWWLAAGIEAAYLGPPPPPLRDRVAINATVPAVPAVDVPDVLAGFPGAQAAKVKVAEPGCSLEEEVARVEAVRALIPTVRVDANARWGVEEAVTAIRAFGELEYVEQPCASVEELAAVRAAVDTPIAADESIRRAADPMRVVRAGAADVAILKVAPLGGMRRVLALAREIPMDVVVSSALDTAVGISAGLATAAALPGQPRACGLGTGSLFVTDVAPPNPPIAGELPVARVEPTTAMASVASPDRVQWWTRRLRRCHELLSSGRHPATGSPGGGLSG</sequence>
<feature type="binding site" evidence="5">
    <location>
        <position position="164"/>
    </location>
    <ligand>
        <name>Mg(2+)</name>
        <dbReference type="ChEBI" id="CHEBI:18420"/>
    </ligand>
</feature>
<comment type="cofactor">
    <cofactor evidence="5">
        <name>a divalent metal cation</name>
        <dbReference type="ChEBI" id="CHEBI:60240"/>
    </cofactor>
</comment>
<gene>
    <name evidence="5 8" type="primary">menC</name>
    <name evidence="8" type="ORF">GCM10011489_29830</name>
</gene>
<name>A0A916WYQ5_9ACTN</name>
<keyword evidence="9" id="KW-1185">Reference proteome</keyword>
<feature type="region of interest" description="Disordered" evidence="6">
    <location>
        <begin position="1"/>
        <end position="27"/>
    </location>
</feature>
<dbReference type="SMART" id="SM00922">
    <property type="entry name" value="MR_MLE"/>
    <property type="match status" value="1"/>
</dbReference>
<evidence type="ECO:0000256" key="3">
    <source>
        <dbReference type="ARBA" id="ARBA00022842"/>
    </source>
</evidence>
<comment type="function">
    <text evidence="5">Converts 2-succinyl-6-hydroxy-2,4-cyclohexadiene-1-carboxylate (SHCHC) to 2-succinylbenzoate (OSB).</text>
</comment>
<dbReference type="EC" id="4.2.1.113" evidence="5"/>
<dbReference type="GO" id="GO:0000287">
    <property type="term" value="F:magnesium ion binding"/>
    <property type="evidence" value="ECO:0007669"/>
    <property type="project" value="UniProtKB-UniRule"/>
</dbReference>
<dbReference type="InterPro" id="IPR010196">
    <property type="entry name" value="OSB_synthase_MenC1"/>
</dbReference>
<dbReference type="SFLD" id="SFLDF00009">
    <property type="entry name" value="o-succinylbenzoate_synthase"/>
    <property type="match status" value="1"/>
</dbReference>
<evidence type="ECO:0000259" key="7">
    <source>
        <dbReference type="SMART" id="SM00922"/>
    </source>
</evidence>
<evidence type="ECO:0000256" key="2">
    <source>
        <dbReference type="ARBA" id="ARBA00022723"/>
    </source>
</evidence>
<evidence type="ECO:0000313" key="8">
    <source>
        <dbReference type="EMBL" id="GGB40292.1"/>
    </source>
</evidence>
<feature type="active site" description="Proton donor" evidence="5">
    <location>
        <position position="136"/>
    </location>
</feature>
<dbReference type="InterPro" id="IPR013342">
    <property type="entry name" value="Mandelate_racemase_C"/>
</dbReference>
<proteinExistence type="inferred from homology"/>
<dbReference type="EMBL" id="BMGC01000025">
    <property type="protein sequence ID" value="GGB40292.1"/>
    <property type="molecule type" value="Genomic_DNA"/>
</dbReference>
<dbReference type="Gene3D" id="3.20.20.120">
    <property type="entry name" value="Enolase-like C-terminal domain"/>
    <property type="match status" value="1"/>
</dbReference>
<dbReference type="HAMAP" id="MF_00470">
    <property type="entry name" value="MenC_1"/>
    <property type="match status" value="1"/>
</dbReference>
<feature type="domain" description="Mandelate racemase/muconate lactonizing enzyme C-terminal" evidence="7">
    <location>
        <begin position="116"/>
        <end position="207"/>
    </location>
</feature>
<dbReference type="Pfam" id="PF18374">
    <property type="entry name" value="Enolase_like_N"/>
    <property type="match status" value="1"/>
</dbReference>
<reference evidence="8" key="2">
    <citation type="submission" date="2020-09" db="EMBL/GenBank/DDBJ databases">
        <authorList>
            <person name="Sun Q."/>
            <person name="Zhou Y."/>
        </authorList>
    </citation>
    <scope>NUCLEOTIDE SEQUENCE</scope>
    <source>
        <strain evidence="8">CGMCC 1.12827</strain>
    </source>
</reference>
<comment type="catalytic activity">
    <reaction evidence="5">
        <text>(1R,6R)-6-hydroxy-2-succinyl-cyclohexa-2,4-diene-1-carboxylate = 2-succinylbenzoate + H2O</text>
        <dbReference type="Rhea" id="RHEA:10196"/>
        <dbReference type="ChEBI" id="CHEBI:15377"/>
        <dbReference type="ChEBI" id="CHEBI:18325"/>
        <dbReference type="ChEBI" id="CHEBI:58689"/>
        <dbReference type="EC" id="4.2.1.113"/>
    </reaction>
</comment>
<keyword evidence="4 5" id="KW-0456">Lyase</keyword>
<evidence type="ECO:0000256" key="6">
    <source>
        <dbReference type="SAM" id="MobiDB-lite"/>
    </source>
</evidence>
<evidence type="ECO:0000256" key="5">
    <source>
        <dbReference type="HAMAP-Rule" id="MF_00470"/>
    </source>
</evidence>
<evidence type="ECO:0000256" key="4">
    <source>
        <dbReference type="ARBA" id="ARBA00023239"/>
    </source>
</evidence>
<feature type="binding site" evidence="5">
    <location>
        <position position="211"/>
    </location>
    <ligand>
        <name>Mg(2+)</name>
        <dbReference type="ChEBI" id="CHEBI:18420"/>
    </ligand>
</feature>
<dbReference type="SFLD" id="SFLDG00180">
    <property type="entry name" value="muconate_cycloisomerase"/>
    <property type="match status" value="1"/>
</dbReference>
<keyword evidence="3 5" id="KW-0460">Magnesium</keyword>
<comment type="caution">
    <text evidence="8">The sequence shown here is derived from an EMBL/GenBank/DDBJ whole genome shotgun (WGS) entry which is preliminary data.</text>
</comment>
<keyword evidence="1 5" id="KW-0474">Menaquinone biosynthesis</keyword>
<dbReference type="AlphaFoldDB" id="A0A916WYQ5"/>
<dbReference type="SFLD" id="SFLDS00001">
    <property type="entry name" value="Enolase"/>
    <property type="match status" value="1"/>
</dbReference>
<comment type="pathway">
    <text evidence="5">Quinol/quinone metabolism; 1,4-dihydroxy-2-naphthoate biosynthesis; 1,4-dihydroxy-2-naphthoate from chorismate: step 4/7.</text>
</comment>
<feature type="active site" description="Proton acceptor" evidence="5">
    <location>
        <position position="235"/>
    </location>
</feature>
<comment type="similarity">
    <text evidence="5">Belongs to the mandelate racemase/muconate lactonizing enzyme family. MenC type 1 subfamily.</text>
</comment>
<dbReference type="GO" id="GO:0043748">
    <property type="term" value="F:O-succinylbenzoate synthase activity"/>
    <property type="evidence" value="ECO:0007669"/>
    <property type="project" value="UniProtKB-EC"/>
</dbReference>
<protein>
    <recommendedName>
        <fullName evidence="5">o-succinylbenzoate synthase</fullName>
        <shortName evidence="5">OSB synthase</shortName>
        <shortName evidence="5">OSBS</shortName>
        <ecNumber evidence="5">4.2.1.113</ecNumber>
    </recommendedName>
    <alternativeName>
        <fullName evidence="5">4-(2'-carboxyphenyl)-4-oxybutyric acid synthase</fullName>
    </alternativeName>
    <alternativeName>
        <fullName evidence="5">o-succinylbenzoic acid synthase</fullName>
    </alternativeName>
</protein>
<dbReference type="NCBIfam" id="NF002782">
    <property type="entry name" value="PRK02901.1"/>
    <property type="match status" value="1"/>
</dbReference>
<accession>A0A916WYQ5</accession>
<dbReference type="InterPro" id="IPR029065">
    <property type="entry name" value="Enolase_C-like"/>
</dbReference>
<dbReference type="Proteomes" id="UP000621454">
    <property type="component" value="Unassembled WGS sequence"/>
</dbReference>
<keyword evidence="2 5" id="KW-0479">Metal-binding</keyword>
<evidence type="ECO:0000256" key="1">
    <source>
        <dbReference type="ARBA" id="ARBA00022428"/>
    </source>
</evidence>
<evidence type="ECO:0000313" key="9">
    <source>
        <dbReference type="Proteomes" id="UP000621454"/>
    </source>
</evidence>